<evidence type="ECO:0000256" key="3">
    <source>
        <dbReference type="ARBA" id="ARBA00022723"/>
    </source>
</evidence>
<protein>
    <recommendedName>
        <fullName evidence="9">Ribonuclease J</fullName>
        <shortName evidence="9">RNase J</shortName>
        <ecNumber evidence="9">3.1.-.-</ecNumber>
    </recommendedName>
</protein>
<accession>A0A9W4E7D5</accession>
<dbReference type="AlphaFoldDB" id="A0A9W4E7D5"/>
<dbReference type="InterPro" id="IPR041636">
    <property type="entry name" value="RNase_J_C"/>
</dbReference>
<evidence type="ECO:0000256" key="13">
    <source>
        <dbReference type="SAM" id="MobiDB-lite"/>
    </source>
</evidence>
<evidence type="ECO:0000256" key="6">
    <source>
        <dbReference type="ARBA" id="ARBA00022833"/>
    </source>
</evidence>
<feature type="binding site" evidence="12">
    <location>
        <position position="125"/>
    </location>
    <ligand>
        <name>Zn(2+)</name>
        <dbReference type="ChEBI" id="CHEBI:29105"/>
        <label>1</label>
        <note>catalytic</note>
    </ligand>
</feature>
<comment type="subunit">
    <text evidence="9">Homodimer, may be a subunit of the RNA degradosome.</text>
</comment>
<dbReference type="InterPro" id="IPR042173">
    <property type="entry name" value="RNase_J_2"/>
</dbReference>
<dbReference type="GO" id="GO:0006364">
    <property type="term" value="P:rRNA processing"/>
    <property type="evidence" value="ECO:0007669"/>
    <property type="project" value="UniProtKB-UniRule"/>
</dbReference>
<dbReference type="GO" id="GO:0003723">
    <property type="term" value="F:RNA binding"/>
    <property type="evidence" value="ECO:0007669"/>
    <property type="project" value="UniProtKB-UniRule"/>
</dbReference>
<feature type="binding site" evidence="9 11">
    <location>
        <begin position="409"/>
        <end position="413"/>
    </location>
    <ligand>
        <name>substrate</name>
    </ligand>
</feature>
<feature type="binding site" evidence="12">
    <location>
        <position position="124"/>
    </location>
    <ligand>
        <name>Zn(2+)</name>
        <dbReference type="ChEBI" id="CHEBI:29105"/>
        <label>1</label>
        <note>catalytic</note>
    </ligand>
</feature>
<feature type="active site" description="Proton donor" evidence="10">
    <location>
        <position position="241"/>
    </location>
</feature>
<evidence type="ECO:0000256" key="10">
    <source>
        <dbReference type="PIRSR" id="PIRSR004803-1"/>
    </source>
</evidence>
<organism evidence="15 16">
    <name type="scientific">Actinacidiphila bryophytorum</name>
    <dbReference type="NCBI Taxonomy" id="1436133"/>
    <lineage>
        <taxon>Bacteria</taxon>
        <taxon>Bacillati</taxon>
        <taxon>Actinomycetota</taxon>
        <taxon>Actinomycetes</taxon>
        <taxon>Kitasatosporales</taxon>
        <taxon>Streptomycetaceae</taxon>
        <taxon>Actinacidiphila</taxon>
    </lineage>
</organism>
<evidence type="ECO:0000256" key="2">
    <source>
        <dbReference type="ARBA" id="ARBA00022722"/>
    </source>
</evidence>
<evidence type="ECO:0000313" key="16">
    <source>
        <dbReference type="Proteomes" id="UP001153328"/>
    </source>
</evidence>
<dbReference type="InterPro" id="IPR055132">
    <property type="entry name" value="RNase_J_b_CASP"/>
</dbReference>
<dbReference type="InterPro" id="IPR036866">
    <property type="entry name" value="RibonucZ/Hydroxyglut_hydro"/>
</dbReference>
<dbReference type="HAMAP" id="MF_01491">
    <property type="entry name" value="RNase_J_bact"/>
    <property type="match status" value="1"/>
</dbReference>
<dbReference type="CDD" id="cd07714">
    <property type="entry name" value="RNaseJ_MBL-fold"/>
    <property type="match status" value="1"/>
</dbReference>
<name>A0A9W4E7D5_9ACTN</name>
<keyword evidence="7 9" id="KW-0269">Exonuclease</keyword>
<evidence type="ECO:0000313" key="15">
    <source>
        <dbReference type="EMBL" id="CAG7610291.1"/>
    </source>
</evidence>
<feature type="binding site" evidence="12">
    <location>
        <position position="95"/>
    </location>
    <ligand>
        <name>Ca(2+)</name>
        <dbReference type="ChEBI" id="CHEBI:29108"/>
    </ligand>
</feature>
<dbReference type="PANTHER" id="PTHR43694">
    <property type="entry name" value="RIBONUCLEASE J"/>
    <property type="match status" value="1"/>
</dbReference>
<dbReference type="SMART" id="SM00849">
    <property type="entry name" value="Lactamase_B"/>
    <property type="match status" value="1"/>
</dbReference>
<evidence type="ECO:0000256" key="9">
    <source>
        <dbReference type="HAMAP-Rule" id="MF_01491"/>
    </source>
</evidence>
<dbReference type="PIRSF" id="PIRSF004803">
    <property type="entry name" value="RnjA"/>
    <property type="match status" value="1"/>
</dbReference>
<keyword evidence="16" id="KW-1185">Reference proteome</keyword>
<gene>
    <name evidence="9 15" type="primary">rnj</name>
    <name evidence="15" type="ORF">SBRY_11351</name>
</gene>
<dbReference type="Gene3D" id="3.10.20.580">
    <property type="match status" value="1"/>
</dbReference>
<dbReference type="GO" id="GO:0005737">
    <property type="term" value="C:cytoplasm"/>
    <property type="evidence" value="ECO:0007669"/>
    <property type="project" value="UniProtKB-SubCell"/>
</dbReference>
<dbReference type="Gene3D" id="3.40.50.10710">
    <property type="entry name" value="Metallo-hydrolase/oxidoreductase"/>
    <property type="match status" value="1"/>
</dbReference>
<evidence type="ECO:0000256" key="8">
    <source>
        <dbReference type="ARBA" id="ARBA00022884"/>
    </source>
</evidence>
<evidence type="ECO:0000256" key="11">
    <source>
        <dbReference type="PIRSR" id="PIRSR004803-2"/>
    </source>
</evidence>
<feature type="binding site" evidence="12">
    <location>
        <position position="488"/>
    </location>
    <ligand>
        <name>Ca(2+)</name>
        <dbReference type="ChEBI" id="CHEBI:29108"/>
    </ligand>
</feature>
<dbReference type="Pfam" id="PF07521">
    <property type="entry name" value="RMMBL"/>
    <property type="match status" value="1"/>
</dbReference>
<reference evidence="15" key="1">
    <citation type="submission" date="2021-06" db="EMBL/GenBank/DDBJ databases">
        <authorList>
            <person name="Arsene-Ploetze F."/>
        </authorList>
    </citation>
    <scope>NUCLEOTIDE SEQUENCE</scope>
    <source>
        <strain evidence="15">SBRY1</strain>
    </source>
</reference>
<dbReference type="NCBIfam" id="TIGR00649">
    <property type="entry name" value="MG423"/>
    <property type="match status" value="1"/>
</dbReference>
<evidence type="ECO:0000256" key="12">
    <source>
        <dbReference type="PIRSR" id="PIRSR004803-3"/>
    </source>
</evidence>
<dbReference type="Pfam" id="PF22505">
    <property type="entry name" value="RNase_J_b_CASP"/>
    <property type="match status" value="1"/>
</dbReference>
<feature type="domain" description="Metallo-beta-lactamase" evidence="14">
    <location>
        <begin position="67"/>
        <end position="261"/>
    </location>
</feature>
<feature type="binding site" evidence="12">
    <location>
        <position position="187"/>
    </location>
    <ligand>
        <name>Zn(2+)</name>
        <dbReference type="ChEBI" id="CHEBI:29105"/>
        <label>1</label>
        <note>catalytic</note>
    </ligand>
</feature>
<feature type="binding site" evidence="11">
    <location>
        <begin position="278"/>
        <end position="280"/>
    </location>
    <ligand>
        <name>substrate</name>
    </ligand>
</feature>
<keyword evidence="6 12" id="KW-0862">Zinc</keyword>
<comment type="cofactor">
    <cofactor evidence="12">
        <name>Ca(2+)</name>
        <dbReference type="ChEBI" id="CHEBI:29108"/>
    </cofactor>
    <text evidence="12">Binds 1 Ca(2+) cation per subunit. Seen in 1 crystal structure, it is not clear if it is physiologically important.</text>
</comment>
<dbReference type="SUPFAM" id="SSF56281">
    <property type="entry name" value="Metallo-hydrolase/oxidoreductase"/>
    <property type="match status" value="1"/>
</dbReference>
<dbReference type="GO" id="GO:0008270">
    <property type="term" value="F:zinc ion binding"/>
    <property type="evidence" value="ECO:0007669"/>
    <property type="project" value="InterPro"/>
</dbReference>
<keyword evidence="8 9" id="KW-0694">RNA-binding</keyword>
<dbReference type="Pfam" id="PF00753">
    <property type="entry name" value="Lactamase_B"/>
    <property type="match status" value="1"/>
</dbReference>
<dbReference type="EC" id="3.1.-.-" evidence="9"/>
<dbReference type="GO" id="GO:0004521">
    <property type="term" value="F:RNA endonuclease activity"/>
    <property type="evidence" value="ECO:0007669"/>
    <property type="project" value="UniProtKB-UniRule"/>
</dbReference>
<dbReference type="InterPro" id="IPR001279">
    <property type="entry name" value="Metallo-B-lactamas"/>
</dbReference>
<keyword evidence="1 9" id="KW-0963">Cytoplasm</keyword>
<evidence type="ECO:0000256" key="5">
    <source>
        <dbReference type="ARBA" id="ARBA00022801"/>
    </source>
</evidence>
<feature type="region of interest" description="Disordered" evidence="13">
    <location>
        <begin position="1"/>
        <end position="54"/>
    </location>
</feature>
<dbReference type="GO" id="GO:0004534">
    <property type="term" value="F:5'-3' RNA exonuclease activity"/>
    <property type="evidence" value="ECO:0007669"/>
    <property type="project" value="UniProtKB-UniRule"/>
</dbReference>
<feature type="binding site" evidence="12">
    <location>
        <position position="435"/>
    </location>
    <ligand>
        <name>Zn(2+)</name>
        <dbReference type="ChEBI" id="CHEBI:29105"/>
        <label>1</label>
        <note>catalytic</note>
    </ligand>
</feature>
<feature type="compositionally biased region" description="Basic and acidic residues" evidence="13">
    <location>
        <begin position="30"/>
        <end position="42"/>
    </location>
</feature>
<keyword evidence="4 9" id="KW-0255">Endonuclease</keyword>
<evidence type="ECO:0000256" key="4">
    <source>
        <dbReference type="ARBA" id="ARBA00022759"/>
    </source>
</evidence>
<dbReference type="PANTHER" id="PTHR43694:SF1">
    <property type="entry name" value="RIBONUCLEASE J"/>
    <property type="match status" value="1"/>
</dbReference>
<feature type="compositionally biased region" description="Basic and acidic residues" evidence="13">
    <location>
        <begin position="1"/>
        <end position="16"/>
    </location>
</feature>
<comment type="cofactor">
    <cofactor evidence="12">
        <name>Zn(2+)</name>
        <dbReference type="ChEBI" id="CHEBI:29105"/>
    </cofactor>
    <text evidence="12">Binds 2 Zn(2+) ions per subunit. It is not clear if Zn(2+) or Mg(2+) is physiologically important.</text>
</comment>
<keyword evidence="9" id="KW-0698">rRNA processing</keyword>
<proteinExistence type="inferred from homology"/>
<comment type="function">
    <text evidence="9">An RNase that has 5'-3' exonuclease and possibly endonuclease activity. Involved in maturation of rRNA and in some organisms also mRNA maturation and/or decay.</text>
</comment>
<keyword evidence="5 9" id="KW-0378">Hydrolase</keyword>
<comment type="similarity">
    <text evidence="9">Belongs to the metallo-beta-lactamase superfamily. RNA-metabolizing metallo-beta-lactamase-like family. Bacterial RNase J subfamily.</text>
</comment>
<dbReference type="Proteomes" id="UP001153328">
    <property type="component" value="Unassembled WGS sequence"/>
</dbReference>
<dbReference type="EMBL" id="CAJVAX010000001">
    <property type="protein sequence ID" value="CAG7610291.1"/>
    <property type="molecule type" value="Genomic_DNA"/>
</dbReference>
<comment type="subcellular location">
    <subcellularLocation>
        <location evidence="9">Cytoplasm</location>
    </subcellularLocation>
</comment>
<evidence type="ECO:0000259" key="14">
    <source>
        <dbReference type="SMART" id="SM00849"/>
    </source>
</evidence>
<dbReference type="InterPro" id="IPR030854">
    <property type="entry name" value="RNase_J_bac"/>
</dbReference>
<evidence type="ECO:0000256" key="1">
    <source>
        <dbReference type="ARBA" id="ARBA00022490"/>
    </source>
</evidence>
<feature type="binding site" evidence="12">
    <location>
        <position position="120"/>
    </location>
    <ligand>
        <name>Zn(2+)</name>
        <dbReference type="ChEBI" id="CHEBI:29105"/>
        <label>1</label>
        <note>catalytic</note>
    </ligand>
</feature>
<dbReference type="Pfam" id="PF17770">
    <property type="entry name" value="RNase_J_C"/>
    <property type="match status" value="1"/>
</dbReference>
<keyword evidence="12" id="KW-0106">Calcium</keyword>
<evidence type="ECO:0000256" key="7">
    <source>
        <dbReference type="ARBA" id="ARBA00022839"/>
    </source>
</evidence>
<dbReference type="InterPro" id="IPR011108">
    <property type="entry name" value="RMMBL"/>
</dbReference>
<feature type="active site" description="Proton acceptor" evidence="10">
    <location>
        <position position="413"/>
    </location>
</feature>
<feature type="binding site" evidence="12">
    <location>
        <position position="209"/>
    </location>
    <ligand>
        <name>Zn(2+)</name>
        <dbReference type="ChEBI" id="CHEBI:29105"/>
        <label>1</label>
        <note>catalytic</note>
    </ligand>
</feature>
<dbReference type="Gene3D" id="3.60.15.10">
    <property type="entry name" value="Ribonuclease Z/Hydroxyacylglutathione hydrolase-like"/>
    <property type="match status" value="1"/>
</dbReference>
<feature type="binding site" evidence="12">
    <location>
        <position position="122"/>
    </location>
    <ligand>
        <name>Zn(2+)</name>
        <dbReference type="ChEBI" id="CHEBI:29105"/>
        <label>1</label>
        <note>catalytic</note>
    </ligand>
</feature>
<sequence length="597" mass="64885">MHSHRPHDGAPTEKSHTVPHATAKEGPSGVRDREKLLSHPHPELGPPRTLAEGGLRITPLGGLGEIGRNMTVFEFGGKLLIVDCGVLFPEEEQPGVDLILPDFSSIRDRLDDVVGVILTHGHEDHIGAVPFLLREKDDIPLIGSKLTLALIEAKLQEHRIRPYALEVKEGDRERIGPFDCEFVAVNHSIPDALAVAIRTPAGMVVVTGDFKMDQLPLDGRLTDLPTFARLGEEGIDLLLADSTNAEVPGFVPPERDISQVLRQTFAKAEKRIIVASFASHVHRIQQVLDAAHERGRKVAFVGRSMVRNMGIARDLGYLKVPGGLIVDVKVLDDLPDEKVVLVCTGSQGEPMAALSRMANRDHQIRIVEGDTVVLASSLIPGNENAVYRVINGLTRWGANVVHKGNAKVHVSGHASAGELLYFYNICKPRNLMPIHGEWRHLRANAELGQLTGIPKERTVIAEDGVAVDLVKGVAKIAGKVQAGYVYVDGLSVGDITESSLKDRRILGEEGIVSVFVVVDSTTGKLVGGPNIHARGSGIEDEAFAAVIPKIEEGLSRSASDGVMETRQIQQLIRRSVGKWVSDTYRRRPMILPVVVEV</sequence>
<comment type="caution">
    <text evidence="15">The sequence shown here is derived from an EMBL/GenBank/DDBJ whole genome shotgun (WGS) entry which is preliminary data.</text>
</comment>
<keyword evidence="3 12" id="KW-0479">Metal-binding</keyword>
<keyword evidence="2 9" id="KW-0540">Nuclease</keyword>
<feature type="binding site" evidence="12">
    <location>
        <position position="97"/>
    </location>
    <ligand>
        <name>Ca(2+)</name>
        <dbReference type="ChEBI" id="CHEBI:29108"/>
    </ligand>
</feature>
<dbReference type="InterPro" id="IPR004613">
    <property type="entry name" value="RNase_J"/>
</dbReference>